<name>A0A077ELR9_9FLAO</name>
<accession>A0A077ELR9</accession>
<dbReference type="EMBL" id="CP007547">
    <property type="protein sequence ID" value="AIL47164.1"/>
    <property type="molecule type" value="Genomic_DNA"/>
</dbReference>
<dbReference type="NCBIfam" id="TIGR02436">
    <property type="entry name" value="four helix bundle protein"/>
    <property type="match status" value="1"/>
</dbReference>
<dbReference type="eggNOG" id="ENOG5032NEP">
    <property type="taxonomic scope" value="Bacteria"/>
</dbReference>
<gene>
    <name evidence="1" type="ORF">BD94_3389</name>
</gene>
<dbReference type="STRING" id="1338011.BD94_3389"/>
<dbReference type="KEGG" id="eao:BD94_3389"/>
<protein>
    <recommendedName>
        <fullName evidence="3">Four helix bundle protein</fullName>
    </recommendedName>
</protein>
<dbReference type="InterPro" id="IPR036583">
    <property type="entry name" value="23S_rRNA_IVS_sf"/>
</dbReference>
<dbReference type="Proteomes" id="UP000028933">
    <property type="component" value="Chromosome"/>
</dbReference>
<dbReference type="RefSeq" id="WP_228099755.1">
    <property type="nucleotide sequence ID" value="NZ_CP007547.1"/>
</dbReference>
<organism evidence="1 2">
    <name type="scientific">Elizabethkingia anophelis NUHP1</name>
    <dbReference type="NCBI Taxonomy" id="1338011"/>
    <lineage>
        <taxon>Bacteria</taxon>
        <taxon>Pseudomonadati</taxon>
        <taxon>Bacteroidota</taxon>
        <taxon>Flavobacteriia</taxon>
        <taxon>Flavobacteriales</taxon>
        <taxon>Weeksellaceae</taxon>
        <taxon>Elizabethkingia</taxon>
    </lineage>
</organism>
<dbReference type="HOGENOM" id="CLU_3006995_0_0_10"/>
<sequence length="56" mass="6718">MQKTCIVVEEIDETLFWLEIIEELEYLNSEIILQLNSECEELVKVMTKYKYKLSDS</sequence>
<dbReference type="AlphaFoldDB" id="A0A077ELR9"/>
<dbReference type="SUPFAM" id="SSF158446">
    <property type="entry name" value="IVS-encoded protein-like"/>
    <property type="match status" value="1"/>
</dbReference>
<evidence type="ECO:0008006" key="3">
    <source>
        <dbReference type="Google" id="ProtNLM"/>
    </source>
</evidence>
<evidence type="ECO:0000313" key="1">
    <source>
        <dbReference type="EMBL" id="AIL47164.1"/>
    </source>
</evidence>
<reference evidence="1" key="2">
    <citation type="journal article" date="2015" name="Genome Biol. Evol.">
        <title>Complete Genome Sequence and Transcriptomic Analysis of the Novel Pathogen Elizabethkingia anophelis in Response to Oxidative Stress.</title>
        <authorList>
            <person name="Li Y."/>
            <person name="Liu Y."/>
            <person name="Chew S.C."/>
            <person name="Tay M."/>
            <person name="Salido M.M."/>
            <person name="Teo J."/>
            <person name="Lauro F.M."/>
            <person name="Givskov M."/>
            <person name="Yang L."/>
        </authorList>
    </citation>
    <scope>NUCLEOTIDE SEQUENCE</scope>
    <source>
        <strain evidence="1">NUHP1</strain>
    </source>
</reference>
<dbReference type="InterPro" id="IPR012657">
    <property type="entry name" value="23S_rRNA-intervening_sequence"/>
</dbReference>
<dbReference type="Gene3D" id="1.20.1440.60">
    <property type="entry name" value="23S rRNA-intervening sequence"/>
    <property type="match status" value="1"/>
</dbReference>
<evidence type="ECO:0000313" key="2">
    <source>
        <dbReference type="Proteomes" id="UP000028933"/>
    </source>
</evidence>
<proteinExistence type="predicted"/>
<reference evidence="1" key="1">
    <citation type="journal article" date="2013" name="Lancet">
        <title>First case of E anophelis outbreak in an intensive-care unit.</title>
        <authorList>
            <person name="Teo J."/>
            <person name="Tan S.Y."/>
            <person name="Tay M."/>
            <person name="Ding Y."/>
            <person name="Kjelleberg S."/>
            <person name="Givskov M."/>
            <person name="Lin R.T."/>
            <person name="Yang L."/>
        </authorList>
    </citation>
    <scope>NUCLEOTIDE SEQUENCE [LARGE SCALE GENOMIC DNA]</scope>
    <source>
        <strain evidence="1">NUHP1</strain>
    </source>
</reference>